<feature type="domain" description="Mycothiol-dependent maleylpyruvate isomerase metal-binding" evidence="1">
    <location>
        <begin position="12"/>
        <end position="133"/>
    </location>
</feature>
<dbReference type="NCBIfam" id="TIGR03083">
    <property type="entry name" value="maleylpyruvate isomerase family mycothiol-dependent enzyme"/>
    <property type="match status" value="1"/>
</dbReference>
<dbReference type="InterPro" id="IPR024344">
    <property type="entry name" value="MDMPI_metal-binding"/>
</dbReference>
<gene>
    <name evidence="2" type="ORF">KDL28_27105</name>
</gene>
<dbReference type="InterPro" id="IPR034660">
    <property type="entry name" value="DinB/YfiT-like"/>
</dbReference>
<dbReference type="NCBIfam" id="TIGR03086">
    <property type="entry name" value="TIGR03086 family metal-binding protein"/>
    <property type="match status" value="1"/>
</dbReference>
<dbReference type="InterPro" id="IPR017517">
    <property type="entry name" value="Maleyloyr_isom"/>
</dbReference>
<sequence>MSTITATPTLHRRALTQVGDLLAAVSPADLARPTPCAGWDLAQLLAHMIGQNHGFADAAESDVGIEAFADRPVRDPAAQWAASATRVGDALAAAVADGRTVLLAEFAAFGRIPAPTLLGMHLLDTVVHGWDVATALDRPHRPDDELVAATLEIARTIPGGPTRTGPDATFGPIVPGEPDDPWELALHLVGRRPRPAGGAD</sequence>
<dbReference type="Gene3D" id="1.20.120.450">
    <property type="entry name" value="dinb family like domain"/>
    <property type="match status" value="1"/>
</dbReference>
<evidence type="ECO:0000259" key="1">
    <source>
        <dbReference type="Pfam" id="PF11716"/>
    </source>
</evidence>
<dbReference type="Proteomes" id="UP001165283">
    <property type="component" value="Unassembled WGS sequence"/>
</dbReference>
<protein>
    <submittedName>
        <fullName evidence="2">TIGR03086 family protein</fullName>
    </submittedName>
</protein>
<dbReference type="InterPro" id="IPR017520">
    <property type="entry name" value="CHP03086"/>
</dbReference>
<reference evidence="2" key="1">
    <citation type="submission" date="2021-04" db="EMBL/GenBank/DDBJ databases">
        <title>Pseudonocardia sp. nov., isolated from sandy soil of mangrove forest.</title>
        <authorList>
            <person name="Zan Z."/>
            <person name="Huang R."/>
            <person name="Liu W."/>
        </authorList>
    </citation>
    <scope>NUCLEOTIDE SEQUENCE</scope>
    <source>
        <strain evidence="2">S2-4</strain>
    </source>
</reference>
<name>A0ABT1A6T1_9PSEU</name>
<dbReference type="RefSeq" id="WP_252443042.1">
    <property type="nucleotide sequence ID" value="NZ_JAGSOV010000058.1"/>
</dbReference>
<organism evidence="2 3">
    <name type="scientific">Pseudonocardia humida</name>
    <dbReference type="NCBI Taxonomy" id="2800819"/>
    <lineage>
        <taxon>Bacteria</taxon>
        <taxon>Bacillati</taxon>
        <taxon>Actinomycetota</taxon>
        <taxon>Actinomycetes</taxon>
        <taxon>Pseudonocardiales</taxon>
        <taxon>Pseudonocardiaceae</taxon>
        <taxon>Pseudonocardia</taxon>
    </lineage>
</organism>
<keyword evidence="3" id="KW-1185">Reference proteome</keyword>
<dbReference type="EMBL" id="JAGSOV010000058">
    <property type="protein sequence ID" value="MCO1658742.1"/>
    <property type="molecule type" value="Genomic_DNA"/>
</dbReference>
<evidence type="ECO:0000313" key="3">
    <source>
        <dbReference type="Proteomes" id="UP001165283"/>
    </source>
</evidence>
<dbReference type="Pfam" id="PF11716">
    <property type="entry name" value="MDMPI_N"/>
    <property type="match status" value="1"/>
</dbReference>
<comment type="caution">
    <text evidence="2">The sequence shown here is derived from an EMBL/GenBank/DDBJ whole genome shotgun (WGS) entry which is preliminary data.</text>
</comment>
<proteinExistence type="predicted"/>
<accession>A0ABT1A6T1</accession>
<dbReference type="SUPFAM" id="SSF109854">
    <property type="entry name" value="DinB/YfiT-like putative metalloenzymes"/>
    <property type="match status" value="1"/>
</dbReference>
<evidence type="ECO:0000313" key="2">
    <source>
        <dbReference type="EMBL" id="MCO1658742.1"/>
    </source>
</evidence>